<name>A0A8X6P5L3_NEPPI</name>
<sequence length="86" mass="9949">MLTLLFIIRSRSDLTPERCRVFCAPIATSAEQVFLSALKAQNETFKTTCLRVKISSAFSNQESFSSNLSTFFWWIFIYQILLLKND</sequence>
<evidence type="ECO:0000313" key="2">
    <source>
        <dbReference type="Proteomes" id="UP000887013"/>
    </source>
</evidence>
<accession>A0A8X6P5L3</accession>
<gene>
    <name evidence="1" type="ORF">NPIL_313771</name>
</gene>
<dbReference type="AlphaFoldDB" id="A0A8X6P5L3"/>
<dbReference type="Proteomes" id="UP000887013">
    <property type="component" value="Unassembled WGS sequence"/>
</dbReference>
<protein>
    <submittedName>
        <fullName evidence="1">Uncharacterized protein</fullName>
    </submittedName>
</protein>
<evidence type="ECO:0000313" key="1">
    <source>
        <dbReference type="EMBL" id="GFT52661.1"/>
    </source>
</evidence>
<organism evidence="1 2">
    <name type="scientific">Nephila pilipes</name>
    <name type="common">Giant wood spider</name>
    <name type="synonym">Nephila maculata</name>
    <dbReference type="NCBI Taxonomy" id="299642"/>
    <lineage>
        <taxon>Eukaryota</taxon>
        <taxon>Metazoa</taxon>
        <taxon>Ecdysozoa</taxon>
        <taxon>Arthropoda</taxon>
        <taxon>Chelicerata</taxon>
        <taxon>Arachnida</taxon>
        <taxon>Araneae</taxon>
        <taxon>Araneomorphae</taxon>
        <taxon>Entelegynae</taxon>
        <taxon>Araneoidea</taxon>
        <taxon>Nephilidae</taxon>
        <taxon>Nephila</taxon>
    </lineage>
</organism>
<dbReference type="EMBL" id="BMAW01017198">
    <property type="protein sequence ID" value="GFT52661.1"/>
    <property type="molecule type" value="Genomic_DNA"/>
</dbReference>
<comment type="caution">
    <text evidence="1">The sequence shown here is derived from an EMBL/GenBank/DDBJ whole genome shotgun (WGS) entry which is preliminary data.</text>
</comment>
<keyword evidence="2" id="KW-1185">Reference proteome</keyword>
<proteinExistence type="predicted"/>
<reference evidence="1" key="1">
    <citation type="submission" date="2020-08" db="EMBL/GenBank/DDBJ databases">
        <title>Multicomponent nature underlies the extraordinary mechanical properties of spider dragline silk.</title>
        <authorList>
            <person name="Kono N."/>
            <person name="Nakamura H."/>
            <person name="Mori M."/>
            <person name="Yoshida Y."/>
            <person name="Ohtoshi R."/>
            <person name="Malay A.D."/>
            <person name="Moran D.A.P."/>
            <person name="Tomita M."/>
            <person name="Numata K."/>
            <person name="Arakawa K."/>
        </authorList>
    </citation>
    <scope>NUCLEOTIDE SEQUENCE</scope>
</reference>